<proteinExistence type="predicted"/>
<accession>A0A6J5RZB0</accession>
<protein>
    <submittedName>
        <fullName evidence="1">Uncharacterized protein</fullName>
    </submittedName>
</protein>
<dbReference type="EMBL" id="LR797288">
    <property type="protein sequence ID" value="CAB4199746.1"/>
    <property type="molecule type" value="Genomic_DNA"/>
</dbReference>
<organism evidence="1">
    <name type="scientific">uncultured Caudovirales phage</name>
    <dbReference type="NCBI Taxonomy" id="2100421"/>
    <lineage>
        <taxon>Viruses</taxon>
        <taxon>Duplodnaviria</taxon>
        <taxon>Heunggongvirae</taxon>
        <taxon>Uroviricota</taxon>
        <taxon>Caudoviricetes</taxon>
        <taxon>Peduoviridae</taxon>
        <taxon>Maltschvirus</taxon>
        <taxon>Maltschvirus maltsch</taxon>
    </lineage>
</organism>
<name>A0A6J5RZB0_9CAUD</name>
<sequence length="65" mass="7439">MKPKPPQFLIDYYLKSLRGLPPKCCHSCDRYDKNGKCAEFDAVPTDEFLATQNGCIDWVEVVVPF</sequence>
<reference evidence="1" key="1">
    <citation type="submission" date="2020-05" db="EMBL/GenBank/DDBJ databases">
        <authorList>
            <person name="Chiriac C."/>
            <person name="Salcher M."/>
            <person name="Ghai R."/>
            <person name="Kavagutti S V."/>
        </authorList>
    </citation>
    <scope>NUCLEOTIDE SEQUENCE</scope>
</reference>
<gene>
    <name evidence="1" type="ORF">UFOVP1355_11</name>
</gene>
<evidence type="ECO:0000313" key="1">
    <source>
        <dbReference type="EMBL" id="CAB4199746.1"/>
    </source>
</evidence>